<name>A0A165GJ41_9BASI</name>
<dbReference type="Proteomes" id="UP000076842">
    <property type="component" value="Unassembled WGS sequence"/>
</dbReference>
<gene>
    <name evidence="2" type="ORF">CALCODRAFT_433166</name>
</gene>
<dbReference type="Gene3D" id="2.30.110.10">
    <property type="entry name" value="Electron Transport, Fmn-binding Protein, Chain A"/>
    <property type="match status" value="1"/>
</dbReference>
<evidence type="ECO:0000313" key="2">
    <source>
        <dbReference type="EMBL" id="KZT58136.1"/>
    </source>
</evidence>
<dbReference type="OrthoDB" id="539398at2759"/>
<evidence type="ECO:0008006" key="4">
    <source>
        <dbReference type="Google" id="ProtNLM"/>
    </source>
</evidence>
<feature type="transmembrane region" description="Helical" evidence="1">
    <location>
        <begin position="223"/>
        <end position="241"/>
    </location>
</feature>
<dbReference type="InParanoid" id="A0A165GJ41"/>
<dbReference type="PANTHER" id="PTHR39336:SF1">
    <property type="entry name" value="PYRIDOXAMINE PHOSPHATE OXIDASE FAMILY PROTEIN (AFU_ORTHOLOGUE AFUA_6G11440)"/>
    <property type="match status" value="1"/>
</dbReference>
<evidence type="ECO:0000313" key="3">
    <source>
        <dbReference type="Proteomes" id="UP000076842"/>
    </source>
</evidence>
<dbReference type="AlphaFoldDB" id="A0A165GJ41"/>
<dbReference type="EMBL" id="KV423955">
    <property type="protein sequence ID" value="KZT58136.1"/>
    <property type="molecule type" value="Genomic_DNA"/>
</dbReference>
<keyword evidence="1" id="KW-0812">Transmembrane</keyword>
<dbReference type="InterPro" id="IPR012349">
    <property type="entry name" value="Split_barrel_FMN-bd"/>
</dbReference>
<dbReference type="STRING" id="1353952.A0A165GJ41"/>
<keyword evidence="1" id="KW-0472">Membrane</keyword>
<sequence>MPTYYPSIPQDLAEWAMKQPLFWTASAPRAGQHINLSPKGYATFTVLAPNLAAYLDHTGSGAETAAHLYENGRITIAWASFDKSPRIMRLWCRGTVVELGSRKFEDVLGKMREVQKRLGMELGYGESLDGVRAIMLLEVFRCGTSCGYGVPVFEGSFAERPTMDRFSTKLTERGELGKYRTDWNVRSHDGCVGLREARRAKGEWLIVGDLAAWIKMMWGLRDAVLVGIVLGVLSMLLLGRTEAMGGVRALMRL</sequence>
<proteinExistence type="predicted"/>
<keyword evidence="1" id="KW-1133">Transmembrane helix</keyword>
<protein>
    <recommendedName>
        <fullName evidence="4">Pyridoxamine phosphate oxidase family protein</fullName>
    </recommendedName>
</protein>
<keyword evidence="3" id="KW-1185">Reference proteome</keyword>
<dbReference type="PANTHER" id="PTHR39336">
    <property type="entry name" value="PYRIDOXAMINE PHOSPHATE OXIDASE FAMILY PROTEIN (AFU_ORTHOLOGUE AFUA_6G11440)"/>
    <property type="match status" value="1"/>
</dbReference>
<accession>A0A165GJ41</accession>
<reference evidence="2 3" key="1">
    <citation type="journal article" date="2016" name="Mol. Biol. Evol.">
        <title>Comparative Genomics of Early-Diverging Mushroom-Forming Fungi Provides Insights into the Origins of Lignocellulose Decay Capabilities.</title>
        <authorList>
            <person name="Nagy L.G."/>
            <person name="Riley R."/>
            <person name="Tritt A."/>
            <person name="Adam C."/>
            <person name="Daum C."/>
            <person name="Floudas D."/>
            <person name="Sun H."/>
            <person name="Yadav J.S."/>
            <person name="Pangilinan J."/>
            <person name="Larsson K.H."/>
            <person name="Matsuura K."/>
            <person name="Barry K."/>
            <person name="Labutti K."/>
            <person name="Kuo R."/>
            <person name="Ohm R.A."/>
            <person name="Bhattacharya S.S."/>
            <person name="Shirouzu T."/>
            <person name="Yoshinaga Y."/>
            <person name="Martin F.M."/>
            <person name="Grigoriev I.V."/>
            <person name="Hibbett D.S."/>
        </authorList>
    </citation>
    <scope>NUCLEOTIDE SEQUENCE [LARGE SCALE GENOMIC DNA]</scope>
    <source>
        <strain evidence="2 3">HHB12733</strain>
    </source>
</reference>
<evidence type="ECO:0000256" key="1">
    <source>
        <dbReference type="SAM" id="Phobius"/>
    </source>
</evidence>
<organism evidence="2 3">
    <name type="scientific">Calocera cornea HHB12733</name>
    <dbReference type="NCBI Taxonomy" id="1353952"/>
    <lineage>
        <taxon>Eukaryota</taxon>
        <taxon>Fungi</taxon>
        <taxon>Dikarya</taxon>
        <taxon>Basidiomycota</taxon>
        <taxon>Agaricomycotina</taxon>
        <taxon>Dacrymycetes</taxon>
        <taxon>Dacrymycetales</taxon>
        <taxon>Dacrymycetaceae</taxon>
        <taxon>Calocera</taxon>
    </lineage>
</organism>